<protein>
    <submittedName>
        <fullName evidence="5">Transcription factor IIa large subunit 3</fullName>
    </submittedName>
</protein>
<dbReference type="Proteomes" id="UP000198341">
    <property type="component" value="Chromosome 14"/>
</dbReference>
<dbReference type="GO" id="GO:0006367">
    <property type="term" value="P:transcription initiation at RNA polymerase II promoter"/>
    <property type="evidence" value="ECO:0007669"/>
    <property type="project" value="InterPro"/>
</dbReference>
<evidence type="ECO:0000256" key="4">
    <source>
        <dbReference type="ARBA" id="ARBA00023242"/>
    </source>
</evidence>
<dbReference type="SUPFAM" id="SSF50784">
    <property type="entry name" value="Transcription factor IIA (TFIIA), beta-barrel domain"/>
    <property type="match status" value="1"/>
</dbReference>
<dbReference type="CDD" id="cd07976">
    <property type="entry name" value="TFIIA_alpha_beta_like"/>
    <property type="match status" value="1"/>
</dbReference>
<gene>
    <name evidence="5" type="primary">TFIIA3</name>
    <name evidence="5" type="ordered locus">Bathy14g02350</name>
</gene>
<sequence length="71" mass="8045">MHSVSDDISDSDDNSNDDAAELQDDISNLILAQFEKVTRSKSKWKCVLKEGMMNINGNDYTFSKATGEFHW</sequence>
<evidence type="ECO:0000256" key="2">
    <source>
        <dbReference type="ARBA" id="ARBA00010059"/>
    </source>
</evidence>
<keyword evidence="4" id="KW-0539">Nucleus</keyword>
<evidence type="ECO:0000256" key="1">
    <source>
        <dbReference type="ARBA" id="ARBA00004123"/>
    </source>
</evidence>
<dbReference type="Gene3D" id="2.30.18.10">
    <property type="entry name" value="Transcription factor IIA (TFIIA), beta-barrel domain"/>
    <property type="match status" value="1"/>
</dbReference>
<organism evidence="5 6">
    <name type="scientific">Bathycoccus prasinos</name>
    <dbReference type="NCBI Taxonomy" id="41875"/>
    <lineage>
        <taxon>Eukaryota</taxon>
        <taxon>Viridiplantae</taxon>
        <taxon>Chlorophyta</taxon>
        <taxon>Mamiellophyceae</taxon>
        <taxon>Mamiellales</taxon>
        <taxon>Bathycoccaceae</taxon>
        <taxon>Bathycoccus</taxon>
    </lineage>
</organism>
<dbReference type="PANTHER" id="PTHR12694">
    <property type="entry name" value="TRANSCRIPTION INITIATION FACTOR IIA SUBUNIT 1"/>
    <property type="match status" value="1"/>
</dbReference>
<dbReference type="AlphaFoldDB" id="K8EP25"/>
<comment type="similarity">
    <text evidence="2">Belongs to the TFIIA subunit 1 family.</text>
</comment>
<dbReference type="EMBL" id="FO082265">
    <property type="protein sequence ID" value="CCO19709.1"/>
    <property type="molecule type" value="Genomic_DNA"/>
</dbReference>
<dbReference type="KEGG" id="bpg:Bathy14g02350"/>
<evidence type="ECO:0000313" key="5">
    <source>
        <dbReference type="EMBL" id="CCO19709.1"/>
    </source>
</evidence>
<dbReference type="InterPro" id="IPR009088">
    <property type="entry name" value="TFIIA_b-brl"/>
</dbReference>
<comment type="subcellular location">
    <subcellularLocation>
        <location evidence="1">Nucleus</location>
    </subcellularLocation>
</comment>
<evidence type="ECO:0000313" key="6">
    <source>
        <dbReference type="Proteomes" id="UP000198341"/>
    </source>
</evidence>
<evidence type="ECO:0000256" key="3">
    <source>
        <dbReference type="ARBA" id="ARBA00023163"/>
    </source>
</evidence>
<reference evidence="5 6" key="1">
    <citation type="submission" date="2011-10" db="EMBL/GenBank/DDBJ databases">
        <authorList>
            <person name="Genoscope - CEA"/>
        </authorList>
    </citation>
    <scope>NUCLEOTIDE SEQUENCE [LARGE SCALE GENOMIC DNA]</scope>
    <source>
        <strain evidence="5 6">RCC 1105</strain>
    </source>
</reference>
<name>K8EP25_9CHLO</name>
<dbReference type="OrthoDB" id="6275927at2759"/>
<keyword evidence="6" id="KW-1185">Reference proteome</keyword>
<proteinExistence type="inferred from homology"/>
<dbReference type="Pfam" id="PF03153">
    <property type="entry name" value="TFIIA"/>
    <property type="match status" value="1"/>
</dbReference>
<dbReference type="GO" id="GO:0005672">
    <property type="term" value="C:transcription factor TFIIA complex"/>
    <property type="evidence" value="ECO:0007669"/>
    <property type="project" value="InterPro"/>
</dbReference>
<dbReference type="RefSeq" id="XP_007509252.1">
    <property type="nucleotide sequence ID" value="XM_007509190.1"/>
</dbReference>
<dbReference type="eggNOG" id="KOG2652">
    <property type="taxonomic scope" value="Eukaryota"/>
</dbReference>
<dbReference type="PANTHER" id="PTHR12694:SF8">
    <property type="entry name" value="TRANSCRIPTION INITIATION FACTOR IIA SUBUNIT 1"/>
    <property type="match status" value="1"/>
</dbReference>
<dbReference type="STRING" id="41875.K8EP25"/>
<dbReference type="InterPro" id="IPR004855">
    <property type="entry name" value="TFIIA_asu/bsu"/>
</dbReference>
<dbReference type="GeneID" id="19011963"/>
<keyword evidence="3" id="KW-0804">Transcription</keyword>
<accession>K8EP25</accession>